<dbReference type="RefSeq" id="WP_048875543.1">
    <property type="nucleotide sequence ID" value="NZ_CP011126.1"/>
</dbReference>
<dbReference type="InterPro" id="IPR017850">
    <property type="entry name" value="Alkaline_phosphatase_core_sf"/>
</dbReference>
<dbReference type="EMBL" id="CP011126">
    <property type="protein sequence ID" value="AKQ33882.1"/>
    <property type="molecule type" value="Genomic_DNA"/>
</dbReference>
<evidence type="ECO:0000313" key="1">
    <source>
        <dbReference type="EMBL" id="AKQ33882.1"/>
    </source>
</evidence>
<accession>A0ABN4HQV9</accession>
<gene>
    <name evidence="1" type="ORF">CleRT_13190</name>
</gene>
<proteinExistence type="predicted"/>
<organism evidence="1 2">
    <name type="scientific">Candidatus Coxiella mudrowiae</name>
    <dbReference type="NCBI Taxonomy" id="2054173"/>
    <lineage>
        <taxon>Bacteria</taxon>
        <taxon>Pseudomonadati</taxon>
        <taxon>Pseudomonadota</taxon>
        <taxon>Gammaproteobacteria</taxon>
        <taxon>Legionellales</taxon>
        <taxon>Coxiellaceae</taxon>
        <taxon>Coxiella</taxon>
    </lineage>
</organism>
<evidence type="ECO:0000313" key="2">
    <source>
        <dbReference type="Proteomes" id="UP000063965"/>
    </source>
</evidence>
<protein>
    <submittedName>
        <fullName evidence="1">Uncharacterized protein</fullName>
    </submittedName>
</protein>
<dbReference type="SUPFAM" id="SSF53649">
    <property type="entry name" value="Alkaline phosphatase-like"/>
    <property type="match status" value="1"/>
</dbReference>
<keyword evidence="2" id="KW-1185">Reference proteome</keyword>
<reference evidence="1 2" key="1">
    <citation type="journal article" date="2015" name="Genome Biol. Evol.">
        <title>Distinctive Genome Reduction Rates Revealed by Genomic Analyses of Two Coxiella-Like Endosymbionts in Ticks.</title>
        <authorList>
            <person name="Gottlieb Y."/>
            <person name="Lalzar I."/>
            <person name="Klasson L."/>
        </authorList>
    </citation>
    <scope>NUCLEOTIDE SEQUENCE [LARGE SCALE GENOMIC DNA]</scope>
    <source>
        <strain evidence="1 2">CRt</strain>
    </source>
</reference>
<name>A0ABN4HQV9_9COXI</name>
<sequence length="463" mass="54059">MKFNFKRIIQFELNEVSKIAVDTLIAKGKLPHFKQINEQWTYLETTSEYTYELLEPWIQWITAHTGKTFAEHQIFHLSDAVHLKHPQIWETLSAQGIESGIVGSMNALRGETKGGFFFPDPWSRKGATHPKNIQPLWDLISKKVQSHATASITFSDLWKSLKICRAFKFPFSLYQRIAYQLISEKLDPFMRWKLPGIFDLFLTQIFKWLLSVSNYNFYTLFLNACAHYQHHYWRNFQPELFNEKIKSPDCEPHHDPLTYGLELYDNIIALALELAKDPETLVLIVTGLSQVPFTEKENEGGMNYYRLYDHKALLKKLWLNNYRVVPLMSRDWQIEAKMQSELDQAKIRLSHLSVNNHPLFRITQNTPYSLFIETAFTKGIQEETEIRDLKKSIGLFINYFHNIAVKSGHHQGIGSIWSSANLPFDKPQIPLTTLYPFTLETLGVTSRDNVNIVQRRKETFVPQ</sequence>
<dbReference type="Proteomes" id="UP000063965">
    <property type="component" value="Chromosome"/>
</dbReference>
<dbReference type="Gene3D" id="3.40.720.10">
    <property type="entry name" value="Alkaline Phosphatase, subunit A"/>
    <property type="match status" value="1"/>
</dbReference>